<dbReference type="EMBL" id="RBZN01000010">
    <property type="protein sequence ID" value="RKQ18125.1"/>
    <property type="molecule type" value="Genomic_DNA"/>
</dbReference>
<dbReference type="Proteomes" id="UP000272238">
    <property type="component" value="Unassembled WGS sequence"/>
</dbReference>
<feature type="coiled-coil region" evidence="1">
    <location>
        <begin position="22"/>
        <end position="49"/>
    </location>
</feature>
<evidence type="ECO:0000313" key="2">
    <source>
        <dbReference type="EMBL" id="RKQ18125.1"/>
    </source>
</evidence>
<dbReference type="AlphaFoldDB" id="A0A494Z6D7"/>
<name>A0A494Z6D7_9BACL</name>
<comment type="caution">
    <text evidence="2">The sequence shown here is derived from an EMBL/GenBank/DDBJ whole genome shotgun (WGS) entry which is preliminary data.</text>
</comment>
<keyword evidence="3" id="KW-1185">Reference proteome</keyword>
<gene>
    <name evidence="2" type="ORF">D8M03_06250</name>
</gene>
<dbReference type="RefSeq" id="WP_121213923.1">
    <property type="nucleotide sequence ID" value="NZ_JBBYAH010000001.1"/>
</dbReference>
<sequence>MTENNQILQAILELSSKMDVKFTELSERIDKLELRFDLLEQKVDKNHQTILNKLDQVEYRIGVLADEYITVKADVKKLKKVTGIYSDL</sequence>
<evidence type="ECO:0000313" key="3">
    <source>
        <dbReference type="Proteomes" id="UP000272238"/>
    </source>
</evidence>
<dbReference type="Gene3D" id="3.90.20.10">
    <property type="match status" value="1"/>
</dbReference>
<proteinExistence type="predicted"/>
<accession>A0A494Z6D7</accession>
<evidence type="ECO:0000256" key="1">
    <source>
        <dbReference type="SAM" id="Coils"/>
    </source>
</evidence>
<organism evidence="2 3">
    <name type="scientific">Ureibacillus endophyticus</name>
    <dbReference type="NCBI Taxonomy" id="1978490"/>
    <lineage>
        <taxon>Bacteria</taxon>
        <taxon>Bacillati</taxon>
        <taxon>Bacillota</taxon>
        <taxon>Bacilli</taxon>
        <taxon>Bacillales</taxon>
        <taxon>Caryophanaceae</taxon>
        <taxon>Ureibacillus</taxon>
    </lineage>
</organism>
<reference evidence="2 3" key="1">
    <citation type="journal article" date="2016" name="Antonie Van Leeuwenhoek">
        <title>Lysinibacillus endophyticus sp. nov., an indole-3-acetic acid producing endophytic bacterium isolated from corn root (Zea mays cv. Xinken-5).</title>
        <authorList>
            <person name="Yu J."/>
            <person name="Guan X."/>
            <person name="Liu C."/>
            <person name="Xiang W."/>
            <person name="Yu Z."/>
            <person name="Liu X."/>
            <person name="Wang G."/>
        </authorList>
    </citation>
    <scope>NUCLEOTIDE SEQUENCE [LARGE SCALE GENOMIC DNA]</scope>
    <source>
        <strain evidence="2 3">DSM 100506</strain>
    </source>
</reference>
<protein>
    <submittedName>
        <fullName evidence="2">Uncharacterized protein</fullName>
    </submittedName>
</protein>
<dbReference type="OrthoDB" id="2740301at2"/>
<keyword evidence="1" id="KW-0175">Coiled coil</keyword>